<evidence type="ECO:0000256" key="1">
    <source>
        <dbReference type="SAM" id="MobiDB-lite"/>
    </source>
</evidence>
<dbReference type="STRING" id="1166340.SAMN05192583_0589"/>
<evidence type="ECO:0000313" key="4">
    <source>
        <dbReference type="Proteomes" id="UP000199206"/>
    </source>
</evidence>
<gene>
    <name evidence="3" type="ORF">SAMN05192583_0589</name>
</gene>
<organism evidence="3 4">
    <name type="scientific">Sphingomonas gellani</name>
    <dbReference type="NCBI Taxonomy" id="1166340"/>
    <lineage>
        <taxon>Bacteria</taxon>
        <taxon>Pseudomonadati</taxon>
        <taxon>Pseudomonadota</taxon>
        <taxon>Alphaproteobacteria</taxon>
        <taxon>Sphingomonadales</taxon>
        <taxon>Sphingomonadaceae</taxon>
        <taxon>Sphingomonas</taxon>
    </lineage>
</organism>
<proteinExistence type="predicted"/>
<reference evidence="4" key="1">
    <citation type="submission" date="2016-10" db="EMBL/GenBank/DDBJ databases">
        <authorList>
            <person name="Varghese N."/>
            <person name="Submissions S."/>
        </authorList>
    </citation>
    <scope>NUCLEOTIDE SEQUENCE [LARGE SCALE GENOMIC DNA]</scope>
    <source>
        <strain evidence="4">S6-262</strain>
    </source>
</reference>
<evidence type="ECO:0000313" key="3">
    <source>
        <dbReference type="EMBL" id="SEM54928.1"/>
    </source>
</evidence>
<keyword evidence="4" id="KW-1185">Reference proteome</keyword>
<dbReference type="RefSeq" id="WP_093663926.1">
    <property type="nucleotide sequence ID" value="NZ_FOCF01000001.1"/>
</dbReference>
<dbReference type="AlphaFoldDB" id="A0A1H7ZBJ5"/>
<dbReference type="EMBL" id="FOCF01000001">
    <property type="protein sequence ID" value="SEM54928.1"/>
    <property type="molecule type" value="Genomic_DNA"/>
</dbReference>
<keyword evidence="2" id="KW-1133">Transmembrane helix</keyword>
<protein>
    <submittedName>
        <fullName evidence="3">Uncharacterized protein</fullName>
    </submittedName>
</protein>
<feature type="transmembrane region" description="Helical" evidence="2">
    <location>
        <begin position="6"/>
        <end position="31"/>
    </location>
</feature>
<keyword evidence="2" id="KW-0472">Membrane</keyword>
<dbReference type="Proteomes" id="UP000199206">
    <property type="component" value="Unassembled WGS sequence"/>
</dbReference>
<evidence type="ECO:0000256" key="2">
    <source>
        <dbReference type="SAM" id="Phobius"/>
    </source>
</evidence>
<sequence>MSPLLVIAAAVAIPASILLAIGFGCSVAGLVRHRRDQRASDRQADWARGGMQGGAVHGMGDNL</sequence>
<name>A0A1H7ZBJ5_9SPHN</name>
<keyword evidence="2" id="KW-0812">Transmembrane</keyword>
<feature type="region of interest" description="Disordered" evidence="1">
    <location>
        <begin position="39"/>
        <end position="63"/>
    </location>
</feature>
<accession>A0A1H7ZBJ5</accession>